<organism evidence="2 3">
    <name type="scientific">Vigna mungo</name>
    <name type="common">Black gram</name>
    <name type="synonym">Phaseolus mungo</name>
    <dbReference type="NCBI Taxonomy" id="3915"/>
    <lineage>
        <taxon>Eukaryota</taxon>
        <taxon>Viridiplantae</taxon>
        <taxon>Streptophyta</taxon>
        <taxon>Embryophyta</taxon>
        <taxon>Tracheophyta</taxon>
        <taxon>Spermatophyta</taxon>
        <taxon>Magnoliopsida</taxon>
        <taxon>eudicotyledons</taxon>
        <taxon>Gunneridae</taxon>
        <taxon>Pentapetalae</taxon>
        <taxon>rosids</taxon>
        <taxon>fabids</taxon>
        <taxon>Fabales</taxon>
        <taxon>Fabaceae</taxon>
        <taxon>Papilionoideae</taxon>
        <taxon>50 kb inversion clade</taxon>
        <taxon>NPAAA clade</taxon>
        <taxon>indigoferoid/millettioid clade</taxon>
        <taxon>Phaseoleae</taxon>
        <taxon>Vigna</taxon>
    </lineage>
</organism>
<evidence type="ECO:0000313" key="2">
    <source>
        <dbReference type="EMBL" id="WVZ15777.1"/>
    </source>
</evidence>
<dbReference type="AlphaFoldDB" id="A0AAQ3NVH5"/>
<name>A0AAQ3NVH5_VIGMU</name>
<dbReference type="EMBL" id="CP144697">
    <property type="protein sequence ID" value="WVZ15777.1"/>
    <property type="molecule type" value="Genomic_DNA"/>
</dbReference>
<gene>
    <name evidence="2" type="ORF">V8G54_013343</name>
</gene>
<evidence type="ECO:0000259" key="1">
    <source>
        <dbReference type="Pfam" id="PF22241"/>
    </source>
</evidence>
<dbReference type="Pfam" id="PF22241">
    <property type="entry name" value="PSMD12-CSN4_N"/>
    <property type="match status" value="1"/>
</dbReference>
<dbReference type="InterPro" id="IPR054559">
    <property type="entry name" value="PSMD12-CSN4-like_N"/>
</dbReference>
<evidence type="ECO:0000313" key="3">
    <source>
        <dbReference type="Proteomes" id="UP001374535"/>
    </source>
</evidence>
<dbReference type="InterPro" id="IPR040134">
    <property type="entry name" value="PSMD12/CSN4"/>
</dbReference>
<feature type="domain" description="PSMD12/CSN4-like N-terminal" evidence="1">
    <location>
        <begin position="12"/>
        <end position="56"/>
    </location>
</feature>
<dbReference type="PANTHER" id="PTHR10855">
    <property type="entry name" value="26S PROTEASOME NON-ATPASE REGULATORY SUBUNIT 12/COP9 SIGNALOSOME COMPLEX SUBUNIT 4"/>
    <property type="match status" value="1"/>
</dbReference>
<dbReference type="GO" id="GO:0005737">
    <property type="term" value="C:cytoplasm"/>
    <property type="evidence" value="ECO:0007669"/>
    <property type="project" value="TreeGrafter"/>
</dbReference>
<keyword evidence="3" id="KW-1185">Reference proteome</keyword>
<sequence length="135" mass="15458">MALAKTPNNQGLIKKLAKIKEDQGHIVEALDLMQEIGVETFGAMAKTEKITFILEQDFEKKTAMAGELSHELILEILSWLSVTSLIRFRPSPRLRLNFGIGVHHDMKFGFGYDDRRDSYKVVAMVGDWRTHQIWV</sequence>
<dbReference type="Proteomes" id="UP001374535">
    <property type="component" value="Chromosome 4"/>
</dbReference>
<protein>
    <recommendedName>
        <fullName evidence="1">PSMD12/CSN4-like N-terminal domain-containing protein</fullName>
    </recommendedName>
</protein>
<proteinExistence type="predicted"/>
<reference evidence="2 3" key="1">
    <citation type="journal article" date="2023" name="Life. Sci Alliance">
        <title>Evolutionary insights into 3D genome organization and epigenetic landscape of Vigna mungo.</title>
        <authorList>
            <person name="Junaid A."/>
            <person name="Singh B."/>
            <person name="Bhatia S."/>
        </authorList>
    </citation>
    <scope>NUCLEOTIDE SEQUENCE [LARGE SCALE GENOMIC DNA]</scope>
    <source>
        <strain evidence="2">Urdbean</strain>
    </source>
</reference>
<dbReference type="GO" id="GO:0008541">
    <property type="term" value="C:proteasome regulatory particle, lid subcomplex"/>
    <property type="evidence" value="ECO:0007669"/>
    <property type="project" value="TreeGrafter"/>
</dbReference>
<accession>A0AAQ3NVH5</accession>
<dbReference type="PANTHER" id="PTHR10855:SF1">
    <property type="entry name" value="26S PROTEASOME NON-ATPASE REGULATORY SUBUNIT 12"/>
    <property type="match status" value="1"/>
</dbReference>